<dbReference type="SMART" id="SM00382">
    <property type="entry name" value="AAA"/>
    <property type="match status" value="2"/>
</dbReference>
<proteinExistence type="predicted"/>
<dbReference type="CDD" id="cd03215">
    <property type="entry name" value="ABC_Carb_Monos_II"/>
    <property type="match status" value="1"/>
</dbReference>
<dbReference type="CDD" id="cd03216">
    <property type="entry name" value="ABC_Carb_Monos_I"/>
    <property type="match status" value="1"/>
</dbReference>
<dbReference type="GO" id="GO:0005886">
    <property type="term" value="C:plasma membrane"/>
    <property type="evidence" value="ECO:0007669"/>
    <property type="project" value="UniProtKB-SubCell"/>
</dbReference>
<feature type="domain" description="ABC transporter" evidence="9">
    <location>
        <begin position="254"/>
        <end position="497"/>
    </location>
</feature>
<dbReference type="Gene3D" id="3.40.50.300">
    <property type="entry name" value="P-loop containing nucleotide triphosphate hydrolases"/>
    <property type="match status" value="2"/>
</dbReference>
<protein>
    <submittedName>
        <fullName evidence="10">Ribose transport system ATP-binding protein</fullName>
    </submittedName>
</protein>
<dbReference type="InterPro" id="IPR003593">
    <property type="entry name" value="AAA+_ATPase"/>
</dbReference>
<dbReference type="InterPro" id="IPR017871">
    <property type="entry name" value="ABC_transporter-like_CS"/>
</dbReference>
<evidence type="ECO:0000256" key="6">
    <source>
        <dbReference type="ARBA" id="ARBA00022840"/>
    </source>
</evidence>
<dbReference type="FunFam" id="3.40.50.300:FF:000127">
    <property type="entry name" value="Ribose import ATP-binding protein RbsA"/>
    <property type="match status" value="1"/>
</dbReference>
<dbReference type="Proteomes" id="UP000256977">
    <property type="component" value="Unassembled WGS sequence"/>
</dbReference>
<evidence type="ECO:0000259" key="9">
    <source>
        <dbReference type="PROSITE" id="PS50893"/>
    </source>
</evidence>
<keyword evidence="7" id="KW-1278">Translocase</keyword>
<sequence>MGGPAEQPIIELRDVSKSFPGVRALDHVSFSLRPGECRALVGENGAGKSTLAKIIIGHYTPSEGAVYVGGTNVTEKSGYNVRSSQAMGIAVVHQELQLIPEMNGLENLFIGSYAKRFGLVDRKAMMRKAAEIMDFLGSSVDLTVPIKELRMAEKQIIQLAKAVSMQAKMIIMDELTAVLQEKEIENIYRIIRVLKQRGMGIIYISHRLDEIFEVCDTYTVLCDGRMIHSGEVADVDKDRLIEMIIGREMTQIFPPLNDKFGAPVLELKGFSAGKAFRNIDLTVRAGEVVGIAGLVGAGKTELLNAIFGNYRTTGGEMYWKGEKVNFRKPSAAIRKGIGLVPDERKQLGLVMNFNVVHNITLPSLKRFKKGTMQHKQEREQANQVAQLMRVKATPQQSVVKLSGGNQQKIVISKWVLADSELFLFDEPTRGIDVGAKAEIYKLVGELTAKGKSVIIVSPELEELIGTCHRIYVMFEGEFQTCVSGEQKTQSHIISKLLGV</sequence>
<dbReference type="OrthoDB" id="9766104at2"/>
<keyword evidence="4" id="KW-0677">Repeat</keyword>
<dbReference type="InterPro" id="IPR003439">
    <property type="entry name" value="ABC_transporter-like_ATP-bd"/>
</dbReference>
<evidence type="ECO:0000256" key="2">
    <source>
        <dbReference type="ARBA" id="ARBA00022448"/>
    </source>
</evidence>
<dbReference type="RefSeq" id="WP_116065728.1">
    <property type="nucleotide sequence ID" value="NZ_QRDZ01000056.1"/>
</dbReference>
<dbReference type="AlphaFoldDB" id="A0A3D9HT86"/>
<keyword evidence="6 10" id="KW-0067">ATP-binding</keyword>
<evidence type="ECO:0000313" key="11">
    <source>
        <dbReference type="Proteomes" id="UP000256977"/>
    </source>
</evidence>
<gene>
    <name evidence="10" type="ORF">DFP98_1563</name>
</gene>
<dbReference type="SUPFAM" id="SSF52540">
    <property type="entry name" value="P-loop containing nucleoside triphosphate hydrolases"/>
    <property type="match status" value="2"/>
</dbReference>
<dbReference type="PANTHER" id="PTHR43790">
    <property type="entry name" value="CARBOHYDRATE TRANSPORT ATP-BINDING PROTEIN MG119-RELATED"/>
    <property type="match status" value="1"/>
</dbReference>
<dbReference type="EMBL" id="QRDZ01000056">
    <property type="protein sequence ID" value="RED52708.1"/>
    <property type="molecule type" value="Genomic_DNA"/>
</dbReference>
<dbReference type="PROSITE" id="PS00211">
    <property type="entry name" value="ABC_TRANSPORTER_1"/>
    <property type="match status" value="1"/>
</dbReference>
<keyword evidence="3" id="KW-1003">Cell membrane</keyword>
<dbReference type="GO" id="GO:0016887">
    <property type="term" value="F:ATP hydrolysis activity"/>
    <property type="evidence" value="ECO:0007669"/>
    <property type="project" value="InterPro"/>
</dbReference>
<evidence type="ECO:0000256" key="5">
    <source>
        <dbReference type="ARBA" id="ARBA00022741"/>
    </source>
</evidence>
<reference evidence="10 11" key="1">
    <citation type="submission" date="2018-07" db="EMBL/GenBank/DDBJ databases">
        <title>Genomic Encyclopedia of Type Strains, Phase III (KMG-III): the genomes of soil and plant-associated and newly described type strains.</title>
        <authorList>
            <person name="Whitman W."/>
        </authorList>
    </citation>
    <scope>NUCLEOTIDE SEQUENCE [LARGE SCALE GENOMIC DNA]</scope>
    <source>
        <strain evidence="10 11">CECT 7287</strain>
    </source>
</reference>
<dbReference type="InterPro" id="IPR050107">
    <property type="entry name" value="ABC_carbohydrate_import_ATPase"/>
</dbReference>
<dbReference type="PROSITE" id="PS50893">
    <property type="entry name" value="ABC_TRANSPORTER_2"/>
    <property type="match status" value="2"/>
</dbReference>
<keyword evidence="8" id="KW-0472">Membrane</keyword>
<evidence type="ECO:0000313" key="10">
    <source>
        <dbReference type="EMBL" id="RED52708.1"/>
    </source>
</evidence>
<evidence type="ECO:0000256" key="4">
    <source>
        <dbReference type="ARBA" id="ARBA00022737"/>
    </source>
</evidence>
<comment type="subcellular location">
    <subcellularLocation>
        <location evidence="1">Cell membrane</location>
        <topology evidence="1">Peripheral membrane protein</topology>
    </subcellularLocation>
</comment>
<evidence type="ECO:0000256" key="7">
    <source>
        <dbReference type="ARBA" id="ARBA00022967"/>
    </source>
</evidence>
<keyword evidence="11" id="KW-1185">Reference proteome</keyword>
<comment type="caution">
    <text evidence="10">The sequence shown here is derived from an EMBL/GenBank/DDBJ whole genome shotgun (WGS) entry which is preliminary data.</text>
</comment>
<keyword evidence="5" id="KW-0547">Nucleotide-binding</keyword>
<keyword evidence="2" id="KW-0813">Transport</keyword>
<dbReference type="GO" id="GO:0005524">
    <property type="term" value="F:ATP binding"/>
    <property type="evidence" value="ECO:0007669"/>
    <property type="project" value="UniProtKB-KW"/>
</dbReference>
<accession>A0A3D9HT86</accession>
<dbReference type="Pfam" id="PF00005">
    <property type="entry name" value="ABC_tran"/>
    <property type="match status" value="2"/>
</dbReference>
<dbReference type="PANTHER" id="PTHR43790:SF9">
    <property type="entry name" value="GALACTOFURANOSE TRANSPORTER ATP-BINDING PROTEIN YTFR"/>
    <property type="match status" value="1"/>
</dbReference>
<organism evidence="10 11">
    <name type="scientific">Cohnella phaseoli</name>
    <dbReference type="NCBI Taxonomy" id="456490"/>
    <lineage>
        <taxon>Bacteria</taxon>
        <taxon>Bacillati</taxon>
        <taxon>Bacillota</taxon>
        <taxon>Bacilli</taxon>
        <taxon>Bacillales</taxon>
        <taxon>Paenibacillaceae</taxon>
        <taxon>Cohnella</taxon>
    </lineage>
</organism>
<evidence type="ECO:0000256" key="3">
    <source>
        <dbReference type="ARBA" id="ARBA00022475"/>
    </source>
</evidence>
<name>A0A3D9HT86_9BACL</name>
<feature type="domain" description="ABC transporter" evidence="9">
    <location>
        <begin position="10"/>
        <end position="248"/>
    </location>
</feature>
<evidence type="ECO:0000256" key="8">
    <source>
        <dbReference type="ARBA" id="ARBA00023136"/>
    </source>
</evidence>
<dbReference type="InterPro" id="IPR027417">
    <property type="entry name" value="P-loop_NTPase"/>
</dbReference>
<evidence type="ECO:0000256" key="1">
    <source>
        <dbReference type="ARBA" id="ARBA00004202"/>
    </source>
</evidence>